<organism evidence="1">
    <name type="scientific">Sesamum latifolium</name>
    <dbReference type="NCBI Taxonomy" id="2727402"/>
    <lineage>
        <taxon>Eukaryota</taxon>
        <taxon>Viridiplantae</taxon>
        <taxon>Streptophyta</taxon>
        <taxon>Embryophyta</taxon>
        <taxon>Tracheophyta</taxon>
        <taxon>Spermatophyta</taxon>
        <taxon>Magnoliopsida</taxon>
        <taxon>eudicotyledons</taxon>
        <taxon>Gunneridae</taxon>
        <taxon>Pentapetalae</taxon>
        <taxon>asterids</taxon>
        <taxon>lamiids</taxon>
        <taxon>Lamiales</taxon>
        <taxon>Pedaliaceae</taxon>
        <taxon>Sesamum</taxon>
    </lineage>
</organism>
<evidence type="ECO:0000313" key="1">
    <source>
        <dbReference type="EMBL" id="KAL0463117.1"/>
    </source>
</evidence>
<reference evidence="1" key="2">
    <citation type="journal article" date="2024" name="Plant">
        <title>Genomic evolution and insights into agronomic trait innovations of Sesamum species.</title>
        <authorList>
            <person name="Miao H."/>
            <person name="Wang L."/>
            <person name="Qu L."/>
            <person name="Liu H."/>
            <person name="Sun Y."/>
            <person name="Le M."/>
            <person name="Wang Q."/>
            <person name="Wei S."/>
            <person name="Zheng Y."/>
            <person name="Lin W."/>
            <person name="Duan Y."/>
            <person name="Cao H."/>
            <person name="Xiong S."/>
            <person name="Wang X."/>
            <person name="Wei L."/>
            <person name="Li C."/>
            <person name="Ma Q."/>
            <person name="Ju M."/>
            <person name="Zhao R."/>
            <person name="Li G."/>
            <person name="Mu C."/>
            <person name="Tian Q."/>
            <person name="Mei H."/>
            <person name="Zhang T."/>
            <person name="Gao T."/>
            <person name="Zhang H."/>
        </authorList>
    </citation>
    <scope>NUCLEOTIDE SEQUENCE</scope>
    <source>
        <strain evidence="1">KEN1</strain>
    </source>
</reference>
<protein>
    <submittedName>
        <fullName evidence="1">Uncharacterized protein</fullName>
    </submittedName>
</protein>
<comment type="caution">
    <text evidence="1">The sequence shown here is derived from an EMBL/GenBank/DDBJ whole genome shotgun (WGS) entry which is preliminary data.</text>
</comment>
<reference evidence="1" key="1">
    <citation type="submission" date="2020-06" db="EMBL/GenBank/DDBJ databases">
        <authorList>
            <person name="Li T."/>
            <person name="Hu X."/>
            <person name="Zhang T."/>
            <person name="Song X."/>
            <person name="Zhang H."/>
            <person name="Dai N."/>
            <person name="Sheng W."/>
            <person name="Hou X."/>
            <person name="Wei L."/>
        </authorList>
    </citation>
    <scope>NUCLEOTIDE SEQUENCE</scope>
    <source>
        <strain evidence="1">KEN1</strain>
        <tissue evidence="1">Leaf</tissue>
    </source>
</reference>
<dbReference type="AlphaFoldDB" id="A0AAW2YCC1"/>
<accession>A0AAW2YCC1</accession>
<proteinExistence type="predicted"/>
<name>A0AAW2YCC1_9LAMI</name>
<dbReference type="EMBL" id="JACGWN010000001">
    <property type="protein sequence ID" value="KAL0463117.1"/>
    <property type="molecule type" value="Genomic_DNA"/>
</dbReference>
<gene>
    <name evidence="1" type="ORF">Slati_0199300</name>
</gene>
<sequence length="118" mass="13254">MHPTTKCKSRGDELEKEGTSTGLQLLMIVPREALLVRTSRLLVSPVLKFRVFGPCLEVVLISGLRRNFSLHEVTINILDDEGAEVDTVNLSTIGDKVFHTISMLRLILHPTSTRFNRI</sequence>